<dbReference type="RefSeq" id="WP_270453221.1">
    <property type="nucleotide sequence ID" value="NZ_JADPIE010000002.1"/>
</dbReference>
<dbReference type="Gene3D" id="3.40.50.1700">
    <property type="entry name" value="Glycoside hydrolase family 3 C-terminal domain"/>
    <property type="match status" value="1"/>
</dbReference>
<dbReference type="InterPro" id="IPR036881">
    <property type="entry name" value="Glyco_hydro_3_C_sf"/>
</dbReference>
<dbReference type="GO" id="GO:0005975">
    <property type="term" value="P:carbohydrate metabolic process"/>
    <property type="evidence" value="ECO:0007669"/>
    <property type="project" value="InterPro"/>
</dbReference>
<dbReference type="InterPro" id="IPR013783">
    <property type="entry name" value="Ig-like_fold"/>
</dbReference>
<dbReference type="InterPro" id="IPR017853">
    <property type="entry name" value="GH"/>
</dbReference>
<dbReference type="SUPFAM" id="SSF52279">
    <property type="entry name" value="Beta-D-glucan exohydrolase, C-terminal domain"/>
    <property type="match status" value="1"/>
</dbReference>
<dbReference type="Proteomes" id="UP000621436">
    <property type="component" value="Unassembled WGS sequence"/>
</dbReference>
<reference evidence="6" key="1">
    <citation type="submission" date="2020-11" db="EMBL/GenBank/DDBJ databases">
        <title>Halonatronomonas betainensis gen. nov., sp. nov. a novel haloalkaliphilic representative of the family Halanaerobiacae capable of betaine degradation.</title>
        <authorList>
            <person name="Boltyanskaya Y."/>
            <person name="Kevbrin V."/>
            <person name="Detkova E."/>
            <person name="Grouzdev D.S."/>
            <person name="Koziaeva V."/>
            <person name="Zhilina T."/>
        </authorList>
    </citation>
    <scope>NUCLEOTIDE SEQUENCE</scope>
    <source>
        <strain evidence="6">Z-7014</strain>
    </source>
</reference>
<dbReference type="InterPro" id="IPR019800">
    <property type="entry name" value="Glyco_hydro_3_AS"/>
</dbReference>
<evidence type="ECO:0000313" key="6">
    <source>
        <dbReference type="EMBL" id="MBF8436367.1"/>
    </source>
</evidence>
<gene>
    <name evidence="6" type="ORF">I0Q91_04680</name>
</gene>
<keyword evidence="2 4" id="KW-0378">Hydrolase</keyword>
<dbReference type="InterPro" id="IPR002772">
    <property type="entry name" value="Glyco_hydro_3_C"/>
</dbReference>
<proteinExistence type="inferred from homology"/>
<keyword evidence="7" id="KW-1185">Reference proteome</keyword>
<dbReference type="InterPro" id="IPR050288">
    <property type="entry name" value="Cellulose_deg_GH3"/>
</dbReference>
<dbReference type="Gene3D" id="2.60.40.10">
    <property type="entry name" value="Immunoglobulins"/>
    <property type="match status" value="1"/>
</dbReference>
<comment type="caution">
    <text evidence="6">The sequence shown here is derived from an EMBL/GenBank/DDBJ whole genome shotgun (WGS) entry which is preliminary data.</text>
</comment>
<feature type="domain" description="Fibronectin type III-like" evidence="5">
    <location>
        <begin position="606"/>
        <end position="676"/>
    </location>
</feature>
<dbReference type="InterPro" id="IPR001764">
    <property type="entry name" value="Glyco_hydro_3_N"/>
</dbReference>
<evidence type="ECO:0000256" key="1">
    <source>
        <dbReference type="ARBA" id="ARBA00005336"/>
    </source>
</evidence>
<name>A0A931AQ03_9FIRM</name>
<dbReference type="Gene3D" id="3.20.20.300">
    <property type="entry name" value="Glycoside hydrolase, family 3, N-terminal domain"/>
    <property type="match status" value="1"/>
</dbReference>
<sequence>MNDTRIEEIMAELSLEDKASLCSGQGSWNTKAIKKTGIPELLMTDGPHGVRKVREDIDEPGIKDSYKATCYPTASGLAASWNTELVNEVGFALGQEAKEMDVNILLGPGANIKRSPLGGRNFEYFSEDPYLSGKLAAAYIKGVQSQGVGTSLKHFVANNQEFRRMTINAEIPERALREIYLKSFEIAVKEASPWTLMSAYNKVNGKYCSEHPRLLTEILREEWGFEGIVISDWGAVNDRVDGLKAGLELEMPGSHGIRDKEIVSAVKNNKLSEEVLDKAVRRLLKIIFKAENHESLVADKAQVSNYNELAYKAATESMVLLKNEDLLPLNNQKKIAVIGEMAKNLRRQGQGSSQVNPRELDSFFDIFKNNFTEDTEITYDKGYCLDCVEPVEEVSLDKAKDYYHLLDEAKENAANSDVAIIFAGLTEDFEAEGQDRDNLSIPENQEVLIYEIASVQPNTIVVLTNGAPVEIPWKDKVSAILEGYLGGQSAARAISDIINGKVNPSGKLAETFPETIEDTPSFINFPGERDRVLYGEDIFVGYRYYDKKEIEPAYPFGYGLSYTSFRYDNLNIYQHSKNDIDARDLSEIIAEISFTITNTGARAGSEVTQLYISAENSQVRRPIKELKGFDKVKLEPGESKEISFNITADDLAYYEPEIANWLTEPGDYQVLIGSSSDDIRLRDEINIASPITPGVSIRPEYHQNSTIGDIYQDPEAWEVLQEEISDNPKLKRFVSFDNAEMDIGIPNFLEYLPLRNLITFTEGNFTSKDIDRIVDKLNKS</sequence>
<keyword evidence="4" id="KW-0326">Glycosidase</keyword>
<accession>A0A931AQ03</accession>
<dbReference type="EMBL" id="JADPIE010000002">
    <property type="protein sequence ID" value="MBF8436367.1"/>
    <property type="molecule type" value="Genomic_DNA"/>
</dbReference>
<keyword evidence="3" id="KW-0119">Carbohydrate metabolism</keyword>
<evidence type="ECO:0000313" key="7">
    <source>
        <dbReference type="Proteomes" id="UP000621436"/>
    </source>
</evidence>
<dbReference type="InterPro" id="IPR026891">
    <property type="entry name" value="Fn3-like"/>
</dbReference>
<dbReference type="Pfam" id="PF14310">
    <property type="entry name" value="Fn3-like"/>
    <property type="match status" value="1"/>
</dbReference>
<protein>
    <submittedName>
        <fullName evidence="6">Glycoside hydrolase family 3 C-terminal domain-containing protein</fullName>
    </submittedName>
</protein>
<evidence type="ECO:0000259" key="5">
    <source>
        <dbReference type="SMART" id="SM01217"/>
    </source>
</evidence>
<dbReference type="PANTHER" id="PTHR42715:SF10">
    <property type="entry name" value="BETA-GLUCOSIDASE"/>
    <property type="match status" value="1"/>
</dbReference>
<dbReference type="FunFam" id="2.60.40.10:FF:000495">
    <property type="entry name" value="Periplasmic beta-glucosidase"/>
    <property type="match status" value="1"/>
</dbReference>
<evidence type="ECO:0000256" key="4">
    <source>
        <dbReference type="RuleBase" id="RU361161"/>
    </source>
</evidence>
<comment type="similarity">
    <text evidence="1 4">Belongs to the glycosyl hydrolase 3 family.</text>
</comment>
<dbReference type="AlphaFoldDB" id="A0A931AQ03"/>
<dbReference type="PANTHER" id="PTHR42715">
    <property type="entry name" value="BETA-GLUCOSIDASE"/>
    <property type="match status" value="1"/>
</dbReference>
<evidence type="ECO:0000256" key="3">
    <source>
        <dbReference type="ARBA" id="ARBA00023277"/>
    </source>
</evidence>
<dbReference type="PROSITE" id="PS00775">
    <property type="entry name" value="GLYCOSYL_HYDROL_F3"/>
    <property type="match status" value="1"/>
</dbReference>
<organism evidence="6 7">
    <name type="scientific">Halonatronomonas betaini</name>
    <dbReference type="NCBI Taxonomy" id="2778430"/>
    <lineage>
        <taxon>Bacteria</taxon>
        <taxon>Bacillati</taxon>
        <taxon>Bacillota</taxon>
        <taxon>Clostridia</taxon>
        <taxon>Halanaerobiales</taxon>
        <taxon>Halarsenatibacteraceae</taxon>
        <taxon>Halonatronomonas</taxon>
    </lineage>
</organism>
<dbReference type="GO" id="GO:0008422">
    <property type="term" value="F:beta-glucosidase activity"/>
    <property type="evidence" value="ECO:0007669"/>
    <property type="project" value="UniProtKB-ARBA"/>
</dbReference>
<evidence type="ECO:0000256" key="2">
    <source>
        <dbReference type="ARBA" id="ARBA00022801"/>
    </source>
</evidence>
<dbReference type="Pfam" id="PF00933">
    <property type="entry name" value="Glyco_hydro_3"/>
    <property type="match status" value="1"/>
</dbReference>
<dbReference type="Pfam" id="PF01915">
    <property type="entry name" value="Glyco_hydro_3_C"/>
    <property type="match status" value="1"/>
</dbReference>
<dbReference type="InterPro" id="IPR036962">
    <property type="entry name" value="Glyco_hydro_3_N_sf"/>
</dbReference>
<dbReference type="SMART" id="SM01217">
    <property type="entry name" value="Fn3_like"/>
    <property type="match status" value="1"/>
</dbReference>
<dbReference type="SUPFAM" id="SSF51445">
    <property type="entry name" value="(Trans)glycosidases"/>
    <property type="match status" value="1"/>
</dbReference>
<dbReference type="PRINTS" id="PR00133">
    <property type="entry name" value="GLHYDRLASE3"/>
</dbReference>